<evidence type="ECO:0000313" key="3">
    <source>
        <dbReference type="Proteomes" id="UP000199411"/>
    </source>
</evidence>
<evidence type="ECO:0000256" key="1">
    <source>
        <dbReference type="SAM" id="Phobius"/>
    </source>
</evidence>
<dbReference type="AlphaFoldDB" id="A0A1G6LB43"/>
<feature type="transmembrane region" description="Helical" evidence="1">
    <location>
        <begin position="57"/>
        <end position="80"/>
    </location>
</feature>
<dbReference type="RefSeq" id="WP_025391854.1">
    <property type="nucleotide sequence ID" value="NZ_FMYU01000005.1"/>
</dbReference>
<feature type="transmembrane region" description="Helical" evidence="1">
    <location>
        <begin position="9"/>
        <end position="27"/>
    </location>
</feature>
<feature type="transmembrane region" description="Helical" evidence="1">
    <location>
        <begin position="33"/>
        <end position="50"/>
    </location>
</feature>
<keyword evidence="3" id="KW-1185">Reference proteome</keyword>
<proteinExistence type="predicted"/>
<sequence>MIKGKVKDAIWILEGALAIVIAILFFAKLPTLTVFFSILLLANFMLIGAGSRVDKMFLIYPYGTFLVIFWGGFLGLFYYWKLYYNAIPKTLFLGMHPGTAILWVVFLVLGGFLTTILSYTVLFEKNVISQKEWDTFISDVEDFNKKHEQEEKPEEEIK</sequence>
<accession>A0A1G6LB43</accession>
<keyword evidence="1" id="KW-0812">Transmembrane</keyword>
<evidence type="ECO:0000313" key="2">
    <source>
        <dbReference type="EMBL" id="SDC40672.1"/>
    </source>
</evidence>
<keyword evidence="1" id="KW-0472">Membrane</keyword>
<dbReference type="Proteomes" id="UP000199411">
    <property type="component" value="Unassembled WGS sequence"/>
</dbReference>
<gene>
    <name evidence="2" type="ORF">SAMN05660835_00772</name>
</gene>
<reference evidence="3" key="1">
    <citation type="submission" date="2016-10" db="EMBL/GenBank/DDBJ databases">
        <authorList>
            <person name="Varghese N."/>
            <person name="Submissions S."/>
        </authorList>
    </citation>
    <scope>NUCLEOTIDE SEQUENCE [LARGE SCALE GENOMIC DNA]</scope>
    <source>
        <strain evidence="3">DSM 8415</strain>
    </source>
</reference>
<feature type="transmembrane region" description="Helical" evidence="1">
    <location>
        <begin position="100"/>
        <end position="122"/>
    </location>
</feature>
<protein>
    <submittedName>
        <fullName evidence="2">Uncharacterized protein</fullName>
    </submittedName>
</protein>
<dbReference type="EMBL" id="FMYU01000005">
    <property type="protein sequence ID" value="SDC40672.1"/>
    <property type="molecule type" value="Genomic_DNA"/>
</dbReference>
<name>A0A1G6LB43_9BACT</name>
<organism evidence="2 3">
    <name type="scientific">Desulfurella multipotens</name>
    <dbReference type="NCBI Taxonomy" id="79269"/>
    <lineage>
        <taxon>Bacteria</taxon>
        <taxon>Pseudomonadati</taxon>
        <taxon>Campylobacterota</taxon>
        <taxon>Desulfurellia</taxon>
        <taxon>Desulfurellales</taxon>
        <taxon>Desulfurellaceae</taxon>
        <taxon>Desulfurella</taxon>
    </lineage>
</organism>
<keyword evidence="1" id="KW-1133">Transmembrane helix</keyword>
<dbReference type="OrthoDB" id="9554146at2"/>